<evidence type="ECO:0000313" key="7">
    <source>
        <dbReference type="EMBL" id="MCQ4924339.1"/>
    </source>
</evidence>
<proteinExistence type="predicted"/>
<keyword evidence="1" id="KW-0004">4Fe-4S</keyword>
<comment type="caution">
    <text evidence="7">The sequence shown here is derived from an EMBL/GenBank/DDBJ whole genome shotgun (WGS) entry which is preliminary data.</text>
</comment>
<dbReference type="InterPro" id="IPR031001">
    <property type="entry name" value="PR_assoc_PrdC"/>
</dbReference>
<evidence type="ECO:0000259" key="5">
    <source>
        <dbReference type="Pfam" id="PF01512"/>
    </source>
</evidence>
<evidence type="ECO:0000313" key="8">
    <source>
        <dbReference type="Proteomes" id="UP001524478"/>
    </source>
</evidence>
<dbReference type="Proteomes" id="UP001524478">
    <property type="component" value="Unassembled WGS sequence"/>
</dbReference>
<dbReference type="RefSeq" id="WP_256312097.1">
    <property type="nucleotide sequence ID" value="NZ_JANGAC010000012.1"/>
</dbReference>
<evidence type="ECO:0000259" key="6">
    <source>
        <dbReference type="Pfam" id="PF13375"/>
    </source>
</evidence>
<dbReference type="SUPFAM" id="SSF142019">
    <property type="entry name" value="Nqo1 FMN-binding domain-like"/>
    <property type="match status" value="1"/>
</dbReference>
<dbReference type="PANTHER" id="PTHR43578">
    <property type="entry name" value="NADH-QUINONE OXIDOREDUCTASE SUBUNIT F"/>
    <property type="match status" value="1"/>
</dbReference>
<dbReference type="NCBIfam" id="TIGR04481">
    <property type="entry name" value="PR_assoc_PrdC"/>
    <property type="match status" value="1"/>
</dbReference>
<keyword evidence="8" id="KW-1185">Reference proteome</keyword>
<reference evidence="7 8" key="1">
    <citation type="submission" date="2022-06" db="EMBL/GenBank/DDBJ databases">
        <title>Isolation of gut microbiota from human fecal samples.</title>
        <authorList>
            <person name="Pamer E.G."/>
            <person name="Barat B."/>
            <person name="Waligurski E."/>
            <person name="Medina S."/>
            <person name="Paddock L."/>
            <person name="Mostad J."/>
        </authorList>
    </citation>
    <scope>NUCLEOTIDE SEQUENCE [LARGE SCALE GENOMIC DNA]</scope>
    <source>
        <strain evidence="7 8">DFI.7.95</strain>
    </source>
</reference>
<sequence>MALYRIPLRQHVGAPCVATVQIGDEVLRGQCIAEPNGLGAKIHSSVSGKIINITEEAIEIEGEVIDKQDYVKIKKCESIVETAYEAGIVGAGGAGFPTHIKLKSEIPDGYVIANCVECEPILNHNIRLLEENPEIVIKGIRYAMESTKAPKGYIAIKAKNKRAIHSLKSAIGEAKDIEVKELRDMYPMGEERAIIHEIFGTWLTPEQLPIEAKCVVMNGETLANLTRAVEDLKPVIDKDITVGGKLKSGKEAKTFFQVPIGTPINDLINECGGIDGDFGEVVIGGPYTGKSGDIHSSVVTKISGGAIVTIPLPEFDGPIGLLVCACGADESRLRDIAGKMKSEVVAVTKCKNIVEVRGTNKCLTPGDCPGQVQGVMHLKKNGAKRILISNCSDCTNTVMCCAPNMGIPVYHHTDHIFRTVDHELTRRLPMEEEK</sequence>
<feature type="domain" description="NADH-ubiquinone oxidoreductase 51kDa subunit FMN-binding" evidence="5">
    <location>
        <begin position="85"/>
        <end position="226"/>
    </location>
</feature>
<dbReference type="InterPro" id="IPR011538">
    <property type="entry name" value="Nuo51_FMN-bd"/>
</dbReference>
<keyword evidence="4" id="KW-0411">Iron-sulfur</keyword>
<evidence type="ECO:0000256" key="1">
    <source>
        <dbReference type="ARBA" id="ARBA00022485"/>
    </source>
</evidence>
<organism evidence="7 8">
    <name type="scientific">Tissierella carlieri</name>
    <dbReference type="NCBI Taxonomy" id="689904"/>
    <lineage>
        <taxon>Bacteria</taxon>
        <taxon>Bacillati</taxon>
        <taxon>Bacillota</taxon>
        <taxon>Tissierellia</taxon>
        <taxon>Tissierellales</taxon>
        <taxon>Tissierellaceae</taxon>
        <taxon>Tissierella</taxon>
    </lineage>
</organism>
<evidence type="ECO:0000256" key="3">
    <source>
        <dbReference type="ARBA" id="ARBA00023004"/>
    </source>
</evidence>
<keyword evidence="3" id="KW-0408">Iron</keyword>
<dbReference type="InterPro" id="IPR026902">
    <property type="entry name" value="RnfC_N"/>
</dbReference>
<dbReference type="Gene3D" id="3.40.50.11540">
    <property type="entry name" value="NADH-ubiquinone oxidoreductase 51kDa subunit"/>
    <property type="match status" value="1"/>
</dbReference>
<gene>
    <name evidence="7" type="primary">prdC</name>
    <name evidence="7" type="ORF">NE686_14645</name>
</gene>
<dbReference type="SUPFAM" id="SSF142984">
    <property type="entry name" value="Nqo1 middle domain-like"/>
    <property type="match status" value="1"/>
</dbReference>
<dbReference type="InterPro" id="IPR037225">
    <property type="entry name" value="Nuo51_FMN-bd_sf"/>
</dbReference>
<evidence type="ECO:0000256" key="4">
    <source>
        <dbReference type="ARBA" id="ARBA00023014"/>
    </source>
</evidence>
<dbReference type="PANTHER" id="PTHR43578:SF3">
    <property type="entry name" value="NADH-QUINONE OXIDOREDUCTASE SUBUNIT F"/>
    <property type="match status" value="1"/>
</dbReference>
<dbReference type="EMBL" id="JANGAC010000012">
    <property type="protein sequence ID" value="MCQ4924339.1"/>
    <property type="molecule type" value="Genomic_DNA"/>
</dbReference>
<dbReference type="Pfam" id="PF01512">
    <property type="entry name" value="Complex1_51K"/>
    <property type="match status" value="1"/>
</dbReference>
<accession>A0ABT1SCX9</accession>
<keyword evidence="2" id="KW-0479">Metal-binding</keyword>
<evidence type="ECO:0000256" key="2">
    <source>
        <dbReference type="ARBA" id="ARBA00022723"/>
    </source>
</evidence>
<feature type="domain" description="RnfC Barrel sandwich hybrid" evidence="6">
    <location>
        <begin position="5"/>
        <end position="59"/>
    </location>
</feature>
<dbReference type="Pfam" id="PF13375">
    <property type="entry name" value="RnfC_N"/>
    <property type="match status" value="1"/>
</dbReference>
<protein>
    <submittedName>
        <fullName evidence="7">Proline reductase-associated electron transfer protein PrdC</fullName>
    </submittedName>
</protein>
<name>A0ABT1SCX9_9FIRM</name>